<evidence type="ECO:0000256" key="4">
    <source>
        <dbReference type="SAM" id="SignalP"/>
    </source>
</evidence>
<reference evidence="5" key="1">
    <citation type="submission" date="2021-08" db="EMBL/GenBank/DDBJ databases">
        <title>Prevotella lacticifex sp. nov., isolated from rumen of cow.</title>
        <authorList>
            <person name="Shinkai T."/>
            <person name="Ikeyama N."/>
            <person name="Kumagai M."/>
            <person name="Ohmori H."/>
            <person name="Sakamoto M."/>
            <person name="Ohkuma M."/>
            <person name="Mitsumori M."/>
        </authorList>
    </citation>
    <scope>NUCLEOTIDE SEQUENCE</scope>
    <source>
        <strain evidence="5">DSM 11371</strain>
    </source>
</reference>
<feature type="chain" id="PRO_5041414680" evidence="4">
    <location>
        <begin position="21"/>
        <end position="849"/>
    </location>
</feature>
<protein>
    <submittedName>
        <fullName evidence="5">TonB-dependent receptor</fullName>
    </submittedName>
</protein>
<evidence type="ECO:0000256" key="1">
    <source>
        <dbReference type="ARBA" id="ARBA00004442"/>
    </source>
</evidence>
<gene>
    <name evidence="5" type="ORF">PRRU23_02500</name>
</gene>
<keyword evidence="5" id="KW-0675">Receptor</keyword>
<dbReference type="Proteomes" id="UP000887043">
    <property type="component" value="Unassembled WGS sequence"/>
</dbReference>
<dbReference type="InterPro" id="IPR036942">
    <property type="entry name" value="Beta-barrel_TonB_sf"/>
</dbReference>
<keyword evidence="2" id="KW-0472">Membrane</keyword>
<dbReference type="Gene3D" id="2.40.170.20">
    <property type="entry name" value="TonB-dependent receptor, beta-barrel domain"/>
    <property type="match status" value="1"/>
</dbReference>
<evidence type="ECO:0000313" key="6">
    <source>
        <dbReference type="Proteomes" id="UP000887043"/>
    </source>
</evidence>
<name>A0AA37I056_SEGBR</name>
<dbReference type="SUPFAM" id="SSF56935">
    <property type="entry name" value="Porins"/>
    <property type="match status" value="1"/>
</dbReference>
<dbReference type="GO" id="GO:0009279">
    <property type="term" value="C:cell outer membrane"/>
    <property type="evidence" value="ECO:0007669"/>
    <property type="project" value="UniProtKB-SubCell"/>
</dbReference>
<comment type="caution">
    <text evidence="5">The sequence shown here is derived from an EMBL/GenBank/DDBJ whole genome shotgun (WGS) entry which is preliminary data.</text>
</comment>
<keyword evidence="4" id="KW-0732">Signal</keyword>
<evidence type="ECO:0000313" key="5">
    <source>
        <dbReference type="EMBL" id="GJG26550.1"/>
    </source>
</evidence>
<proteinExistence type="predicted"/>
<dbReference type="RefSeq" id="WP_006281794.1">
    <property type="nucleotide sequence ID" value="NZ_BPTR01000001.1"/>
</dbReference>
<evidence type="ECO:0000256" key="3">
    <source>
        <dbReference type="ARBA" id="ARBA00023237"/>
    </source>
</evidence>
<dbReference type="AlphaFoldDB" id="A0AA37I056"/>
<evidence type="ECO:0000256" key="2">
    <source>
        <dbReference type="ARBA" id="ARBA00023136"/>
    </source>
</evidence>
<accession>A0AA37I056</accession>
<sequence length="849" mass="96104">MQNKVKIAVMALCYTPIALAQNTNNTEQKQAQGLDEQAFTFTEAQLGEDENMSQNVTILNSSTNLFASQAGYLFSPMRYRYRALNQKYNQVYANGAPLNDMESGQFRFSNVGGLNRFTRNVEFALPFESNNFGLNSLAGSNNYDFRAGAMQEGHFVSIAAANRNYTARGMYTYASGFNPRGWAFAGGVTYRWAKQGYVEGTFYNSLSYFFGVQKMWKNGHSLSFSTWGNPTERASQGASTDEMYWLANDNQYNPYWGYQNGHKRNSRVINDFAPSAILTWDWNIDNNTKLVTSLFGKYSMYKGTRLNYNNSENPQPDYWKALPSSYYDVWGGNNIGNDYNQWLSAYNFFTLSKANRQINWDKLYYANQSAAATGQDALYYVEAKHNDAFNMTLASTLTKHDTKHSVWNLGIIGQTNNDRHYKTMDDLLGATSFHNVNSYALGNYSALSDQYQYDLNTMGADRKGALVQEGDVFGYDYRIYNNKATLWSSYTSNVGRVQLMVSGKTSFQTMQRNGAMRNGMFADNSYGKSGVARFWEGGGKGRITYDAGKGHVLALGIGYEWNAPTANTAFAAPEMNNDFVNNLKDEHVFSSEFSYQYKGSWLQANINGYYNRLDHVTEWQNFYYDDINSFSYLSMTGIEKEYYGVELGLKVKLTSFLDLKGLGTISEAKYINNANGIYLNSIEGKYVTETVYNKGYRDNGTPLTMGSAGLSFHQNGWYIDLNANWYDAIYLSYAPNMLYGGTMSKMGYVDNDGNYIIPEQYRGHGGWMVDGSIGKSIRLKKGSLNFNLMVSNILNNTHLVTGGYVQSRSDYTINTTTNTTKARVYSFSKNPKKFYAWGTNGMFQISYRF</sequence>
<feature type="signal peptide" evidence="4">
    <location>
        <begin position="1"/>
        <end position="20"/>
    </location>
</feature>
<keyword evidence="3" id="KW-0998">Cell outer membrane</keyword>
<dbReference type="EMBL" id="BPTR01000001">
    <property type="protein sequence ID" value="GJG26550.1"/>
    <property type="molecule type" value="Genomic_DNA"/>
</dbReference>
<organism evidence="5 6">
    <name type="scientific">Segatella bryantii</name>
    <name type="common">Prevotella bryantii</name>
    <dbReference type="NCBI Taxonomy" id="77095"/>
    <lineage>
        <taxon>Bacteria</taxon>
        <taxon>Pseudomonadati</taxon>
        <taxon>Bacteroidota</taxon>
        <taxon>Bacteroidia</taxon>
        <taxon>Bacteroidales</taxon>
        <taxon>Prevotellaceae</taxon>
        <taxon>Segatella</taxon>
    </lineage>
</organism>
<comment type="subcellular location">
    <subcellularLocation>
        <location evidence="1">Cell outer membrane</location>
    </subcellularLocation>
</comment>